<dbReference type="EMBL" id="CM047900">
    <property type="protein sequence ID" value="KAJ0099928.1"/>
    <property type="molecule type" value="Genomic_DNA"/>
</dbReference>
<gene>
    <name evidence="1" type="ORF">Patl1_20405</name>
</gene>
<name>A0ACC1BLU7_9ROSI</name>
<reference evidence="2" key="1">
    <citation type="journal article" date="2023" name="G3 (Bethesda)">
        <title>Genome assembly and association tests identify interacting loci associated with vigor, precocity, and sex in interspecific pistachio rootstocks.</title>
        <authorList>
            <person name="Palmer W."/>
            <person name="Jacygrad E."/>
            <person name="Sagayaradj S."/>
            <person name="Cavanaugh K."/>
            <person name="Han R."/>
            <person name="Bertier L."/>
            <person name="Beede B."/>
            <person name="Kafkas S."/>
            <person name="Golino D."/>
            <person name="Preece J."/>
            <person name="Michelmore R."/>
        </authorList>
    </citation>
    <scope>NUCLEOTIDE SEQUENCE [LARGE SCALE GENOMIC DNA]</scope>
</reference>
<dbReference type="Proteomes" id="UP001164250">
    <property type="component" value="Chromosome 4"/>
</dbReference>
<evidence type="ECO:0000313" key="2">
    <source>
        <dbReference type="Proteomes" id="UP001164250"/>
    </source>
</evidence>
<accession>A0ACC1BLU7</accession>
<sequence>MVGKVAPGGQERFQRRHNADGAMEYWLERADLVNIRKEAGVEDPYWIPPPGWSLGDNPIQDPVCATEFKLLKEAMAKMERNMQELLLKKQEDDVAVVNTPSSCNTSQNFDHDFFLLPLKEMYTDLVNRKLGLKDK</sequence>
<evidence type="ECO:0000313" key="1">
    <source>
        <dbReference type="EMBL" id="KAJ0099928.1"/>
    </source>
</evidence>
<keyword evidence="2" id="KW-1185">Reference proteome</keyword>
<proteinExistence type="predicted"/>
<protein>
    <submittedName>
        <fullName evidence="1">Uncharacterized protein</fullName>
    </submittedName>
</protein>
<organism evidence="1 2">
    <name type="scientific">Pistacia atlantica</name>
    <dbReference type="NCBI Taxonomy" id="434234"/>
    <lineage>
        <taxon>Eukaryota</taxon>
        <taxon>Viridiplantae</taxon>
        <taxon>Streptophyta</taxon>
        <taxon>Embryophyta</taxon>
        <taxon>Tracheophyta</taxon>
        <taxon>Spermatophyta</taxon>
        <taxon>Magnoliopsida</taxon>
        <taxon>eudicotyledons</taxon>
        <taxon>Gunneridae</taxon>
        <taxon>Pentapetalae</taxon>
        <taxon>rosids</taxon>
        <taxon>malvids</taxon>
        <taxon>Sapindales</taxon>
        <taxon>Anacardiaceae</taxon>
        <taxon>Pistacia</taxon>
    </lineage>
</organism>
<comment type="caution">
    <text evidence="1">The sequence shown here is derived from an EMBL/GenBank/DDBJ whole genome shotgun (WGS) entry which is preliminary data.</text>
</comment>